<evidence type="ECO:0008006" key="3">
    <source>
        <dbReference type="Google" id="ProtNLM"/>
    </source>
</evidence>
<sequence length="178" mass="20118">MDEKSIPHPALFVSNIKTLIPVTLEMETSQYSSWAELFKIHARAFLALDHILSSEAHHEDVVVDKALWSRVDSVVLQWLYVTISNDLLNTIIAPDITAQQAWARLKDIFRDNQNSRAVRLEHHFSTITMEDFPTAMAYCQKLKMVADQLANVGAPVSNHRLLLRLIAGLPLSYPSLVS</sequence>
<dbReference type="GeneID" id="130469856"/>
<evidence type="ECO:0000313" key="1">
    <source>
        <dbReference type="Proteomes" id="UP000813463"/>
    </source>
</evidence>
<reference evidence="2" key="2">
    <citation type="submission" date="2025-08" db="UniProtKB">
        <authorList>
            <consortium name="RefSeq"/>
        </authorList>
    </citation>
    <scope>IDENTIFICATION</scope>
    <source>
        <tissue evidence="2">Leaf</tissue>
    </source>
</reference>
<evidence type="ECO:0000313" key="2">
    <source>
        <dbReference type="RefSeq" id="XP_056695346.1"/>
    </source>
</evidence>
<reference evidence="1" key="1">
    <citation type="journal article" date="2021" name="Nat. Commun.">
        <title>Genomic analyses provide insights into spinach domestication and the genetic basis of agronomic traits.</title>
        <authorList>
            <person name="Cai X."/>
            <person name="Sun X."/>
            <person name="Xu C."/>
            <person name="Sun H."/>
            <person name="Wang X."/>
            <person name="Ge C."/>
            <person name="Zhang Z."/>
            <person name="Wang Q."/>
            <person name="Fei Z."/>
            <person name="Jiao C."/>
            <person name="Wang Q."/>
        </authorList>
    </citation>
    <scope>NUCLEOTIDE SEQUENCE [LARGE SCALE GENOMIC DNA]</scope>
    <source>
        <strain evidence="1">cv. Varoflay</strain>
    </source>
</reference>
<accession>A0ABM3RID0</accession>
<keyword evidence="1" id="KW-1185">Reference proteome</keyword>
<dbReference type="RefSeq" id="XP_056695346.1">
    <property type="nucleotide sequence ID" value="XM_056839368.1"/>
</dbReference>
<dbReference type="PANTHER" id="PTHR47481:SF42">
    <property type="entry name" value="RHO GTPASE-ACTIVATING PROTEIN GACK-LIKE"/>
    <property type="match status" value="1"/>
</dbReference>
<dbReference type="PANTHER" id="PTHR47481">
    <property type="match status" value="1"/>
</dbReference>
<dbReference type="Proteomes" id="UP000813463">
    <property type="component" value="Chromosome 3"/>
</dbReference>
<dbReference type="Pfam" id="PF14223">
    <property type="entry name" value="Retrotran_gag_2"/>
    <property type="match status" value="1"/>
</dbReference>
<protein>
    <recommendedName>
        <fullName evidence="3">Retrotransposon Copia-like N-terminal domain-containing protein</fullName>
    </recommendedName>
</protein>
<gene>
    <name evidence="2" type="primary">LOC130469856</name>
</gene>
<proteinExistence type="predicted"/>
<organism evidence="1 2">
    <name type="scientific">Spinacia oleracea</name>
    <name type="common">Spinach</name>
    <dbReference type="NCBI Taxonomy" id="3562"/>
    <lineage>
        <taxon>Eukaryota</taxon>
        <taxon>Viridiplantae</taxon>
        <taxon>Streptophyta</taxon>
        <taxon>Embryophyta</taxon>
        <taxon>Tracheophyta</taxon>
        <taxon>Spermatophyta</taxon>
        <taxon>Magnoliopsida</taxon>
        <taxon>eudicotyledons</taxon>
        <taxon>Gunneridae</taxon>
        <taxon>Pentapetalae</taxon>
        <taxon>Caryophyllales</taxon>
        <taxon>Chenopodiaceae</taxon>
        <taxon>Chenopodioideae</taxon>
        <taxon>Anserineae</taxon>
        <taxon>Spinacia</taxon>
    </lineage>
</organism>
<name>A0ABM3RID0_SPIOL</name>